<protein>
    <recommendedName>
        <fullName evidence="7">NADP-dependent oxidoreductase domain-containing protein</fullName>
    </recommendedName>
</protein>
<dbReference type="AlphaFoldDB" id="W3WNX9"/>
<evidence type="ECO:0000256" key="6">
    <source>
        <dbReference type="PIRSR" id="PIRSR000097-3"/>
    </source>
</evidence>
<dbReference type="GeneID" id="19277520"/>
<keyword evidence="9" id="KW-1185">Reference proteome</keyword>
<keyword evidence="3" id="KW-0560">Oxidoreductase</keyword>
<name>W3WNX9_PESFW</name>
<feature type="active site" description="Proton donor" evidence="4">
    <location>
        <position position="51"/>
    </location>
</feature>
<dbReference type="Pfam" id="PF00248">
    <property type="entry name" value="Aldo_ket_red"/>
    <property type="match status" value="1"/>
</dbReference>
<dbReference type="PROSITE" id="PS00798">
    <property type="entry name" value="ALDOKETO_REDUCTASE_1"/>
    <property type="match status" value="1"/>
</dbReference>
<organism evidence="8 9">
    <name type="scientific">Pestalotiopsis fici (strain W106-1 / CGMCC3.15140)</name>
    <dbReference type="NCBI Taxonomy" id="1229662"/>
    <lineage>
        <taxon>Eukaryota</taxon>
        <taxon>Fungi</taxon>
        <taxon>Dikarya</taxon>
        <taxon>Ascomycota</taxon>
        <taxon>Pezizomycotina</taxon>
        <taxon>Sordariomycetes</taxon>
        <taxon>Xylariomycetidae</taxon>
        <taxon>Amphisphaeriales</taxon>
        <taxon>Sporocadaceae</taxon>
        <taxon>Pestalotiopsis</taxon>
    </lineage>
</organism>
<keyword evidence="2" id="KW-0521">NADP</keyword>
<evidence type="ECO:0000256" key="4">
    <source>
        <dbReference type="PIRSR" id="PIRSR000097-1"/>
    </source>
</evidence>
<dbReference type="Proteomes" id="UP000030651">
    <property type="component" value="Unassembled WGS sequence"/>
</dbReference>
<feature type="site" description="Lowers pKa of active site Tyr" evidence="6">
    <location>
        <position position="76"/>
    </location>
</feature>
<dbReference type="EMBL" id="KI912118">
    <property type="protein sequence ID" value="ETS75563.1"/>
    <property type="molecule type" value="Genomic_DNA"/>
</dbReference>
<evidence type="ECO:0000256" key="2">
    <source>
        <dbReference type="ARBA" id="ARBA00022857"/>
    </source>
</evidence>
<dbReference type="InParanoid" id="W3WNX9"/>
<dbReference type="FunFam" id="3.20.20.100:FF:000007">
    <property type="entry name" value="NAD(P)H-dependent D-xylose reductase xyl1"/>
    <property type="match status" value="1"/>
</dbReference>
<feature type="domain" description="NADP-dependent oxidoreductase" evidence="7">
    <location>
        <begin position="18"/>
        <end position="282"/>
    </location>
</feature>
<gene>
    <name evidence="8" type="ORF">PFICI_12507</name>
</gene>
<evidence type="ECO:0000259" key="7">
    <source>
        <dbReference type="Pfam" id="PF00248"/>
    </source>
</evidence>
<dbReference type="PRINTS" id="PR00069">
    <property type="entry name" value="ALDKETRDTASE"/>
</dbReference>
<dbReference type="InterPro" id="IPR023210">
    <property type="entry name" value="NADP_OxRdtase_dom"/>
</dbReference>
<accession>W3WNX9</accession>
<evidence type="ECO:0000256" key="5">
    <source>
        <dbReference type="PIRSR" id="PIRSR000097-2"/>
    </source>
</evidence>
<reference evidence="9" key="1">
    <citation type="journal article" date="2015" name="BMC Genomics">
        <title>Genomic and transcriptomic analysis of the endophytic fungus Pestalotiopsis fici reveals its lifestyle and high potential for synthesis of natural products.</title>
        <authorList>
            <person name="Wang X."/>
            <person name="Zhang X."/>
            <person name="Liu L."/>
            <person name="Xiang M."/>
            <person name="Wang W."/>
            <person name="Sun X."/>
            <person name="Che Y."/>
            <person name="Guo L."/>
            <person name="Liu G."/>
            <person name="Guo L."/>
            <person name="Wang C."/>
            <person name="Yin W.B."/>
            <person name="Stadler M."/>
            <person name="Zhang X."/>
            <person name="Liu X."/>
        </authorList>
    </citation>
    <scope>NUCLEOTIDE SEQUENCE [LARGE SCALE GENOMIC DNA]</scope>
    <source>
        <strain evidence="9">W106-1 / CGMCC3.15140</strain>
    </source>
</reference>
<evidence type="ECO:0000256" key="3">
    <source>
        <dbReference type="ARBA" id="ARBA00023002"/>
    </source>
</evidence>
<dbReference type="OMA" id="WGYDIFE"/>
<dbReference type="SUPFAM" id="SSF51430">
    <property type="entry name" value="NAD(P)-linked oxidoreductase"/>
    <property type="match status" value="1"/>
</dbReference>
<dbReference type="PROSITE" id="PS00062">
    <property type="entry name" value="ALDOKETO_REDUCTASE_2"/>
    <property type="match status" value="1"/>
</dbReference>
<dbReference type="Gene3D" id="3.20.20.100">
    <property type="entry name" value="NADP-dependent oxidoreductase domain"/>
    <property type="match status" value="1"/>
</dbReference>
<dbReference type="PIRSF" id="PIRSF000097">
    <property type="entry name" value="AKR"/>
    <property type="match status" value="1"/>
</dbReference>
<dbReference type="RefSeq" id="XP_007839279.1">
    <property type="nucleotide sequence ID" value="XM_007841088.1"/>
</dbReference>
<evidence type="ECO:0000313" key="8">
    <source>
        <dbReference type="EMBL" id="ETS75563.1"/>
    </source>
</evidence>
<evidence type="ECO:0000256" key="1">
    <source>
        <dbReference type="ARBA" id="ARBA00007905"/>
    </source>
</evidence>
<dbReference type="eggNOG" id="KOG1577">
    <property type="taxonomic scope" value="Eukaryota"/>
</dbReference>
<dbReference type="OrthoDB" id="416253at2759"/>
<sequence length="323" mass="35610">MPLPTHFTLNTGAKIPAVGFGTWQAPNHEVIEAVKTALKTGYRHIDCAAIYRNEAAVGEGIKQSGVPRSDIFITGKLWNTKHKPEDVEAALDKTLADLGTDYVDLYLIHWPVAFEPSDKWFPLDKEGVFSLADIDYVETYAAMEKLLATGKTKAIGVCNFTVNKLQDLLSKTKVVPAVNQIEAHPYLQQPALVEFCKSKNILIEAYSPLGNNQTGEPKVIDDAKVKDLAAATGLDTAQLVLSWAVQRGTVALSKSVTASRIESNLKVQELSAENFAAINALEKHKRFNVQSRWGYDIFEELGEDTVKRIAKEAAPENLQKFNV</sequence>
<evidence type="ECO:0000313" key="9">
    <source>
        <dbReference type="Proteomes" id="UP000030651"/>
    </source>
</evidence>
<comment type="similarity">
    <text evidence="1">Belongs to the aldo/keto reductase family.</text>
</comment>
<proteinExistence type="inferred from homology"/>
<dbReference type="InterPro" id="IPR018170">
    <property type="entry name" value="Aldo/ket_reductase_CS"/>
</dbReference>
<dbReference type="InterPro" id="IPR036812">
    <property type="entry name" value="NAD(P)_OxRdtase_dom_sf"/>
</dbReference>
<dbReference type="HOGENOM" id="CLU_023205_0_0_1"/>
<dbReference type="GO" id="GO:0016491">
    <property type="term" value="F:oxidoreductase activity"/>
    <property type="evidence" value="ECO:0007669"/>
    <property type="project" value="UniProtKB-KW"/>
</dbReference>
<dbReference type="CDD" id="cd19071">
    <property type="entry name" value="AKR_AKR1-5-like"/>
    <property type="match status" value="1"/>
</dbReference>
<dbReference type="InterPro" id="IPR020471">
    <property type="entry name" value="AKR"/>
</dbReference>
<dbReference type="KEGG" id="pfy:PFICI_12507"/>
<feature type="binding site" evidence="5">
    <location>
        <position position="109"/>
    </location>
    <ligand>
        <name>substrate</name>
    </ligand>
</feature>
<dbReference type="PANTHER" id="PTHR11732">
    <property type="entry name" value="ALDO/KETO REDUCTASE"/>
    <property type="match status" value="1"/>
</dbReference>